<dbReference type="EMBL" id="SRLO01025045">
    <property type="protein sequence ID" value="TNN21946.1"/>
    <property type="molecule type" value="Genomic_DNA"/>
</dbReference>
<gene>
    <name evidence="1" type="ORF">EYF80_067942</name>
</gene>
<sequence>MVMTLCPPSPTTC</sequence>
<keyword evidence="2" id="KW-1185">Reference proteome</keyword>
<comment type="caution">
    <text evidence="1">The sequence shown here is derived from an EMBL/GenBank/DDBJ whole genome shotgun (WGS) entry which is preliminary data.</text>
</comment>
<proteinExistence type="predicted"/>
<accession>A0A4Z2DZJ5</accession>
<dbReference type="Proteomes" id="UP000314294">
    <property type="component" value="Unassembled WGS sequence"/>
</dbReference>
<evidence type="ECO:0000313" key="2">
    <source>
        <dbReference type="Proteomes" id="UP000314294"/>
    </source>
</evidence>
<protein>
    <submittedName>
        <fullName evidence="1">Uncharacterized protein</fullName>
    </submittedName>
</protein>
<evidence type="ECO:0000313" key="1">
    <source>
        <dbReference type="EMBL" id="TNN21946.1"/>
    </source>
</evidence>
<reference evidence="1 2" key="1">
    <citation type="submission" date="2019-03" db="EMBL/GenBank/DDBJ databases">
        <title>First draft genome of Liparis tanakae, snailfish: a comprehensive survey of snailfish specific genes.</title>
        <authorList>
            <person name="Kim W."/>
            <person name="Song I."/>
            <person name="Jeong J.-H."/>
            <person name="Kim D."/>
            <person name="Kim S."/>
            <person name="Ryu S."/>
            <person name="Song J.Y."/>
            <person name="Lee S.K."/>
        </authorList>
    </citation>
    <scope>NUCLEOTIDE SEQUENCE [LARGE SCALE GENOMIC DNA]</scope>
    <source>
        <tissue evidence="1">Muscle</tissue>
    </source>
</reference>
<organism evidence="1 2">
    <name type="scientific">Liparis tanakae</name>
    <name type="common">Tanaka's snailfish</name>
    <dbReference type="NCBI Taxonomy" id="230148"/>
    <lineage>
        <taxon>Eukaryota</taxon>
        <taxon>Metazoa</taxon>
        <taxon>Chordata</taxon>
        <taxon>Craniata</taxon>
        <taxon>Vertebrata</taxon>
        <taxon>Euteleostomi</taxon>
        <taxon>Actinopterygii</taxon>
        <taxon>Neopterygii</taxon>
        <taxon>Teleostei</taxon>
        <taxon>Neoteleostei</taxon>
        <taxon>Acanthomorphata</taxon>
        <taxon>Eupercaria</taxon>
        <taxon>Perciformes</taxon>
        <taxon>Cottioidei</taxon>
        <taxon>Cottales</taxon>
        <taxon>Liparidae</taxon>
        <taxon>Liparis</taxon>
    </lineage>
</organism>
<name>A0A4Z2DZJ5_9TELE</name>